<dbReference type="Proteomes" id="UP001472677">
    <property type="component" value="Unassembled WGS sequence"/>
</dbReference>
<organism evidence="1 2">
    <name type="scientific">Hibiscus sabdariffa</name>
    <name type="common">roselle</name>
    <dbReference type="NCBI Taxonomy" id="183260"/>
    <lineage>
        <taxon>Eukaryota</taxon>
        <taxon>Viridiplantae</taxon>
        <taxon>Streptophyta</taxon>
        <taxon>Embryophyta</taxon>
        <taxon>Tracheophyta</taxon>
        <taxon>Spermatophyta</taxon>
        <taxon>Magnoliopsida</taxon>
        <taxon>eudicotyledons</taxon>
        <taxon>Gunneridae</taxon>
        <taxon>Pentapetalae</taxon>
        <taxon>rosids</taxon>
        <taxon>malvids</taxon>
        <taxon>Malvales</taxon>
        <taxon>Malvaceae</taxon>
        <taxon>Malvoideae</taxon>
        <taxon>Hibiscus</taxon>
    </lineage>
</organism>
<reference evidence="1 2" key="1">
    <citation type="journal article" date="2024" name="G3 (Bethesda)">
        <title>Genome assembly of Hibiscus sabdariffa L. provides insights into metabolisms of medicinal natural products.</title>
        <authorList>
            <person name="Kim T."/>
        </authorList>
    </citation>
    <scope>NUCLEOTIDE SEQUENCE [LARGE SCALE GENOMIC DNA]</scope>
    <source>
        <strain evidence="1">TK-2024</strain>
        <tissue evidence="1">Old leaves</tissue>
    </source>
</reference>
<comment type="caution">
    <text evidence="1">The sequence shown here is derived from an EMBL/GenBank/DDBJ whole genome shotgun (WGS) entry which is preliminary data.</text>
</comment>
<dbReference type="EMBL" id="JBBPBM010000029">
    <property type="protein sequence ID" value="KAK8535996.1"/>
    <property type="molecule type" value="Genomic_DNA"/>
</dbReference>
<sequence length="79" mass="8740">MNAIRVLVQNAKGHSWAETVAKGLNRANETPNQTQTIKDMNQAGEGKDILYSRAVEDTCNMVLRVANPDKDLWAKVNEG</sequence>
<keyword evidence="2" id="KW-1185">Reference proteome</keyword>
<accession>A0ABR2DEV8</accession>
<evidence type="ECO:0000313" key="2">
    <source>
        <dbReference type="Proteomes" id="UP001472677"/>
    </source>
</evidence>
<proteinExistence type="predicted"/>
<evidence type="ECO:0000313" key="1">
    <source>
        <dbReference type="EMBL" id="KAK8535996.1"/>
    </source>
</evidence>
<protein>
    <submittedName>
        <fullName evidence="1">Uncharacterized protein</fullName>
    </submittedName>
</protein>
<name>A0ABR2DEV8_9ROSI</name>
<gene>
    <name evidence="1" type="ORF">V6N12_012659</name>
</gene>